<feature type="transmembrane region" description="Helical" evidence="7">
    <location>
        <begin position="384"/>
        <end position="405"/>
    </location>
</feature>
<dbReference type="GO" id="GO:0022857">
    <property type="term" value="F:transmembrane transporter activity"/>
    <property type="evidence" value="ECO:0007669"/>
    <property type="project" value="InterPro"/>
</dbReference>
<dbReference type="AlphaFoldDB" id="A0A6N9H5C8"/>
<feature type="compositionally biased region" description="Gly residues" evidence="6">
    <location>
        <begin position="22"/>
        <end position="35"/>
    </location>
</feature>
<dbReference type="InterPro" id="IPR002293">
    <property type="entry name" value="AA/rel_permease1"/>
</dbReference>
<feature type="transmembrane region" description="Helical" evidence="7">
    <location>
        <begin position="439"/>
        <end position="455"/>
    </location>
</feature>
<comment type="caution">
    <text evidence="8">The sequence shown here is derived from an EMBL/GenBank/DDBJ whole genome shotgun (WGS) entry which is preliminary data.</text>
</comment>
<evidence type="ECO:0000256" key="7">
    <source>
        <dbReference type="SAM" id="Phobius"/>
    </source>
</evidence>
<feature type="region of interest" description="Disordered" evidence="6">
    <location>
        <begin position="1"/>
        <end position="35"/>
    </location>
</feature>
<dbReference type="PANTHER" id="PTHR42770">
    <property type="entry name" value="AMINO ACID TRANSPORTER-RELATED"/>
    <property type="match status" value="1"/>
</dbReference>
<feature type="transmembrane region" description="Helical" evidence="7">
    <location>
        <begin position="303"/>
        <end position="336"/>
    </location>
</feature>
<feature type="transmembrane region" description="Helical" evidence="7">
    <location>
        <begin position="261"/>
        <end position="283"/>
    </location>
</feature>
<dbReference type="GO" id="GO:0005886">
    <property type="term" value="C:plasma membrane"/>
    <property type="evidence" value="ECO:0007669"/>
    <property type="project" value="UniProtKB-SubCell"/>
</dbReference>
<feature type="transmembrane region" description="Helical" evidence="7">
    <location>
        <begin position="461"/>
        <end position="479"/>
    </location>
</feature>
<dbReference type="InterPro" id="IPR050367">
    <property type="entry name" value="APC_superfamily"/>
</dbReference>
<feature type="transmembrane region" description="Helical" evidence="7">
    <location>
        <begin position="223"/>
        <end position="241"/>
    </location>
</feature>
<evidence type="ECO:0000256" key="1">
    <source>
        <dbReference type="ARBA" id="ARBA00004651"/>
    </source>
</evidence>
<evidence type="ECO:0000313" key="8">
    <source>
        <dbReference type="EMBL" id="MYM19135.1"/>
    </source>
</evidence>
<accession>A0A6N9H5C8</accession>
<evidence type="ECO:0000256" key="6">
    <source>
        <dbReference type="SAM" id="MobiDB-lite"/>
    </source>
</evidence>
<keyword evidence="3 7" id="KW-0812">Transmembrane</keyword>
<dbReference type="EMBL" id="WWEQ01000010">
    <property type="protein sequence ID" value="MYM19135.1"/>
    <property type="molecule type" value="Genomic_DNA"/>
</dbReference>
<keyword evidence="5 7" id="KW-0472">Membrane</keyword>
<keyword evidence="4 7" id="KW-1133">Transmembrane helix</keyword>
<dbReference type="Pfam" id="PF13520">
    <property type="entry name" value="AA_permease_2"/>
    <property type="match status" value="1"/>
</dbReference>
<dbReference type="Proteomes" id="UP000469215">
    <property type="component" value="Unassembled WGS sequence"/>
</dbReference>
<proteinExistence type="predicted"/>
<reference evidence="8 9" key="1">
    <citation type="submission" date="2020-01" db="EMBL/GenBank/DDBJ databases">
        <authorList>
            <person name="Deng T."/>
        </authorList>
    </citation>
    <scope>NUCLEOTIDE SEQUENCE [LARGE SCALE GENOMIC DNA]</scope>
    <source>
        <strain evidence="8 9">5221</strain>
    </source>
</reference>
<feature type="transmembrane region" description="Helical" evidence="7">
    <location>
        <begin position="79"/>
        <end position="97"/>
    </location>
</feature>
<evidence type="ECO:0000256" key="3">
    <source>
        <dbReference type="ARBA" id="ARBA00022692"/>
    </source>
</evidence>
<evidence type="ECO:0000256" key="4">
    <source>
        <dbReference type="ARBA" id="ARBA00022989"/>
    </source>
</evidence>
<sequence length="495" mass="51496">MSTGSHAGGPAQTSPATTSAGSGTGDGGEASGGESGELKRTLGLGSVTLFGLAYMAPMIVLGTFGVIATETGGATSMAYLLATVAMLFTANSYGVLSKRFPVAGSAYTYSRNAIDGRVGFLVGWAVLLDYLFLPMVIWLIGTSFLSEAFPAVPKWVWVCSFILVTTTLNILGVKVADKVNLVLMTFQILVLAIFAALCAGFVVRSQGAGSLVQMHPFINEHTTPLVIGAGAAVACYSFLGFDAITTLTEEAKRPKHTIPRAIMLVALIGGVIFVIVTYVTTLVHPGTEFANEDTAASEIALQVRGAFFAAVFLAGFIVTQFASGIAAQASAARLMFAMGRDGVLPNRVFGRVAKRFATPWVAILVSAAVGLGGLFLSVETSTSFINFGAFLAFAMVNVSVVVLFCKDRKAGARTGADADAGAGGGEDDAEVRFTTPVRHVLLPVIGTLVTIFLFTQLDAHALLIGSGWLVLGLIILACLSKGFRQQPPEQSGGGH</sequence>
<feature type="transmembrane region" description="Helical" evidence="7">
    <location>
        <begin position="180"/>
        <end position="203"/>
    </location>
</feature>
<feature type="transmembrane region" description="Helical" evidence="7">
    <location>
        <begin position="118"/>
        <end position="140"/>
    </location>
</feature>
<evidence type="ECO:0000256" key="5">
    <source>
        <dbReference type="ARBA" id="ARBA00023136"/>
    </source>
</evidence>
<keyword evidence="9" id="KW-1185">Reference proteome</keyword>
<keyword evidence="2" id="KW-1003">Cell membrane</keyword>
<feature type="transmembrane region" description="Helical" evidence="7">
    <location>
        <begin position="155"/>
        <end position="173"/>
    </location>
</feature>
<protein>
    <submittedName>
        <fullName evidence="8">Amino acid permease</fullName>
    </submittedName>
</protein>
<evidence type="ECO:0000313" key="9">
    <source>
        <dbReference type="Proteomes" id="UP000469215"/>
    </source>
</evidence>
<name>A0A6N9H5C8_9MICO</name>
<dbReference type="RefSeq" id="WP_160952570.1">
    <property type="nucleotide sequence ID" value="NZ_WWEQ01000010.1"/>
</dbReference>
<feature type="compositionally biased region" description="Polar residues" evidence="6">
    <location>
        <begin position="1"/>
        <end position="15"/>
    </location>
</feature>
<dbReference type="PANTHER" id="PTHR42770:SF8">
    <property type="entry name" value="PUTRESCINE IMPORTER PUUP"/>
    <property type="match status" value="1"/>
</dbReference>
<organism evidence="8 9">
    <name type="scientific">Brevibacterium rongguiense</name>
    <dbReference type="NCBI Taxonomy" id="2695267"/>
    <lineage>
        <taxon>Bacteria</taxon>
        <taxon>Bacillati</taxon>
        <taxon>Actinomycetota</taxon>
        <taxon>Actinomycetes</taxon>
        <taxon>Micrococcales</taxon>
        <taxon>Brevibacteriaceae</taxon>
        <taxon>Brevibacterium</taxon>
    </lineage>
</organism>
<feature type="transmembrane region" description="Helical" evidence="7">
    <location>
        <begin position="357"/>
        <end position="378"/>
    </location>
</feature>
<evidence type="ECO:0000256" key="2">
    <source>
        <dbReference type="ARBA" id="ARBA00022475"/>
    </source>
</evidence>
<gene>
    <name evidence="8" type="ORF">GSY69_03900</name>
</gene>
<feature type="transmembrane region" description="Helical" evidence="7">
    <location>
        <begin position="47"/>
        <end position="67"/>
    </location>
</feature>
<dbReference type="Gene3D" id="1.20.1740.10">
    <property type="entry name" value="Amino acid/polyamine transporter I"/>
    <property type="match status" value="1"/>
</dbReference>
<comment type="subcellular location">
    <subcellularLocation>
        <location evidence="1">Cell membrane</location>
        <topology evidence="1">Multi-pass membrane protein</topology>
    </subcellularLocation>
</comment>